<dbReference type="Proteomes" id="UP000075880">
    <property type="component" value="Unassembled WGS sequence"/>
</dbReference>
<dbReference type="EnsemblMetazoa" id="ENSAATROPT007740">
    <property type="protein sequence ID" value="ENSAATROPP006944"/>
    <property type="gene ID" value="ENSAATROPG006304"/>
</dbReference>
<keyword evidence="2" id="KW-1185">Reference proteome</keyword>
<sequence length="63" mass="6994">MPTVSSPVHVRTHKHTGAVCGSRYNCDHRLACLSVGDADSCRCERSRFYPTELECVAFSVPRP</sequence>
<evidence type="ECO:0000313" key="1">
    <source>
        <dbReference type="EnsemblMetazoa" id="ENSAATROPP006944"/>
    </source>
</evidence>
<proteinExistence type="predicted"/>
<organism evidence="1 2">
    <name type="scientific">Anopheles atroparvus</name>
    <name type="common">European mosquito</name>
    <dbReference type="NCBI Taxonomy" id="41427"/>
    <lineage>
        <taxon>Eukaryota</taxon>
        <taxon>Metazoa</taxon>
        <taxon>Ecdysozoa</taxon>
        <taxon>Arthropoda</taxon>
        <taxon>Hexapoda</taxon>
        <taxon>Insecta</taxon>
        <taxon>Pterygota</taxon>
        <taxon>Neoptera</taxon>
        <taxon>Endopterygota</taxon>
        <taxon>Diptera</taxon>
        <taxon>Nematocera</taxon>
        <taxon>Culicoidea</taxon>
        <taxon>Culicidae</taxon>
        <taxon>Anophelinae</taxon>
        <taxon>Anopheles</taxon>
    </lineage>
</organism>
<accession>A0AAG5D7W7</accession>
<protein>
    <submittedName>
        <fullName evidence="1">Uncharacterized protein</fullName>
    </submittedName>
</protein>
<dbReference type="AlphaFoldDB" id="A0AAG5D7W7"/>
<name>A0AAG5D7W7_ANOAO</name>
<evidence type="ECO:0000313" key="2">
    <source>
        <dbReference type="Proteomes" id="UP000075880"/>
    </source>
</evidence>
<reference evidence="1" key="1">
    <citation type="submission" date="2024-04" db="UniProtKB">
        <authorList>
            <consortium name="EnsemblMetazoa"/>
        </authorList>
    </citation>
    <scope>IDENTIFICATION</scope>
    <source>
        <strain evidence="1">EBRO</strain>
    </source>
</reference>